<reference evidence="5 6" key="1">
    <citation type="submission" date="2020-08" db="EMBL/GenBank/DDBJ databases">
        <title>Genomic Encyclopedia of Type Strains, Phase IV (KMG-IV): sequencing the most valuable type-strain genomes for metagenomic binning, comparative biology and taxonomic classification.</title>
        <authorList>
            <person name="Goeker M."/>
        </authorList>
    </citation>
    <scope>NUCLEOTIDE SEQUENCE [LARGE SCALE GENOMIC DNA]</scope>
    <source>
        <strain evidence="5 6">DSM 29007</strain>
    </source>
</reference>
<dbReference type="Proteomes" id="UP000582837">
    <property type="component" value="Unassembled WGS sequence"/>
</dbReference>
<evidence type="ECO:0000256" key="3">
    <source>
        <dbReference type="SAM" id="MobiDB-lite"/>
    </source>
</evidence>
<evidence type="ECO:0000313" key="6">
    <source>
        <dbReference type="Proteomes" id="UP000582837"/>
    </source>
</evidence>
<evidence type="ECO:0000256" key="2">
    <source>
        <dbReference type="ARBA" id="ARBA00022840"/>
    </source>
</evidence>
<dbReference type="SUPFAM" id="SSF52540">
    <property type="entry name" value="P-loop containing nucleoside triphosphate hydrolases"/>
    <property type="match status" value="1"/>
</dbReference>
<keyword evidence="2" id="KW-0067">ATP-binding</keyword>
<keyword evidence="1" id="KW-0547">Nucleotide-binding</keyword>
<dbReference type="EMBL" id="JACHIA010000004">
    <property type="protein sequence ID" value="MBB6070327.1"/>
    <property type="molecule type" value="Genomic_DNA"/>
</dbReference>
<dbReference type="Pfam" id="PF00004">
    <property type="entry name" value="AAA"/>
    <property type="match status" value="1"/>
</dbReference>
<dbReference type="AlphaFoldDB" id="A0A841GNU8"/>
<comment type="caution">
    <text evidence="5">The sequence shown here is derived from an EMBL/GenBank/DDBJ whole genome shotgun (WGS) entry which is preliminary data.</text>
</comment>
<dbReference type="PANTHER" id="PTHR42960:SF1">
    <property type="entry name" value="YCF46 PROTEIN"/>
    <property type="match status" value="1"/>
</dbReference>
<evidence type="ECO:0000313" key="5">
    <source>
        <dbReference type="EMBL" id="MBB6070327.1"/>
    </source>
</evidence>
<keyword evidence="6" id="KW-1185">Reference proteome</keyword>
<organism evidence="5 6">
    <name type="scientific">Longimicrobium terrae</name>
    <dbReference type="NCBI Taxonomy" id="1639882"/>
    <lineage>
        <taxon>Bacteria</taxon>
        <taxon>Pseudomonadati</taxon>
        <taxon>Gemmatimonadota</taxon>
        <taxon>Longimicrobiia</taxon>
        <taxon>Longimicrobiales</taxon>
        <taxon>Longimicrobiaceae</taxon>
        <taxon>Longimicrobium</taxon>
    </lineage>
</organism>
<dbReference type="Gene3D" id="3.40.50.300">
    <property type="entry name" value="P-loop containing nucleotide triphosphate hydrolases"/>
    <property type="match status" value="1"/>
</dbReference>
<dbReference type="RefSeq" id="WP_170035719.1">
    <property type="nucleotide sequence ID" value="NZ_JABDTL010000001.1"/>
</dbReference>
<dbReference type="GO" id="GO:0016887">
    <property type="term" value="F:ATP hydrolysis activity"/>
    <property type="evidence" value="ECO:0007669"/>
    <property type="project" value="InterPro"/>
</dbReference>
<name>A0A841GNU8_9BACT</name>
<dbReference type="InterPro" id="IPR027417">
    <property type="entry name" value="P-loop_NTPase"/>
</dbReference>
<dbReference type="GO" id="GO:0005524">
    <property type="term" value="F:ATP binding"/>
    <property type="evidence" value="ECO:0007669"/>
    <property type="project" value="UniProtKB-KW"/>
</dbReference>
<accession>A0A841GNU8</accession>
<sequence>MQTVLDPPEVAIVAAPAAGTPNPLVAQFRAARRVSVPLVAITTPDAAATIQLLAESLKESVPQLAWDAASGLRASNSEGQAARAMVVGDGFDATRGNPQELFTGAAKLPPETVLFVLMANRWLGSPAVIQALWNLRDRFKCDRRTVVLLGTAAELPPELAGDVLVMDDPLPGPSELAQIVREQCAAASLEVADHVVDAAVEAVRGLSAFGAEQSVAMSLRTDGLDLEELWERKRQQVQLTPGLRVHKGGERFEGVGGVPTIKSLLSRVLLGNDRPGAVVFLDEIEKFMGGAAGQGADTSGVAQDQLGTILGYMQDHGAAGALFVGPPGSAKSMIAKACGPEGGIPTIQLDLGEMKGSLMGQSEHNLRTALKVITSVSNGRSLWLATSNNIFSLPPELRRRFTLGVYFFDLPSPAERNQIWDIWLRHYGLSGPLPPDPEWTGAEVQTCCDIAHRLRCTLVEAAAFVVPVSRSAPDQVDRLRSSADGKYLSASTPGVYRRTDATLPPGFGARRMSTLQQDN</sequence>
<evidence type="ECO:0000259" key="4">
    <source>
        <dbReference type="Pfam" id="PF00004"/>
    </source>
</evidence>
<proteinExistence type="predicted"/>
<dbReference type="InterPro" id="IPR052381">
    <property type="entry name" value="AAA_domain_protein"/>
</dbReference>
<feature type="domain" description="ATPase AAA-type core" evidence="4">
    <location>
        <begin position="322"/>
        <end position="374"/>
    </location>
</feature>
<gene>
    <name evidence="5" type="ORF">HNQ61_001946</name>
</gene>
<feature type="region of interest" description="Disordered" evidence="3">
    <location>
        <begin position="499"/>
        <end position="519"/>
    </location>
</feature>
<dbReference type="PANTHER" id="PTHR42960">
    <property type="entry name" value="YCF46 PROTEIN"/>
    <property type="match status" value="1"/>
</dbReference>
<protein>
    <recommendedName>
        <fullName evidence="4">ATPase AAA-type core domain-containing protein</fullName>
    </recommendedName>
</protein>
<evidence type="ECO:0000256" key="1">
    <source>
        <dbReference type="ARBA" id="ARBA00022741"/>
    </source>
</evidence>
<dbReference type="InterPro" id="IPR003959">
    <property type="entry name" value="ATPase_AAA_core"/>
</dbReference>